<dbReference type="Proteomes" id="UP001175211">
    <property type="component" value="Unassembled WGS sequence"/>
</dbReference>
<name>A0AA39TLX4_ARMTA</name>
<protein>
    <submittedName>
        <fullName evidence="1">Uncharacterized protein</fullName>
    </submittedName>
</protein>
<reference evidence="1" key="1">
    <citation type="submission" date="2023-06" db="EMBL/GenBank/DDBJ databases">
        <authorList>
            <consortium name="Lawrence Berkeley National Laboratory"/>
            <person name="Ahrendt S."/>
            <person name="Sahu N."/>
            <person name="Indic B."/>
            <person name="Wong-Bajracharya J."/>
            <person name="Merenyi Z."/>
            <person name="Ke H.-M."/>
            <person name="Monk M."/>
            <person name="Kocsube S."/>
            <person name="Drula E."/>
            <person name="Lipzen A."/>
            <person name="Balint B."/>
            <person name="Henrissat B."/>
            <person name="Andreopoulos B."/>
            <person name="Martin F.M."/>
            <person name="Harder C.B."/>
            <person name="Rigling D."/>
            <person name="Ford K.L."/>
            <person name="Foster G.D."/>
            <person name="Pangilinan J."/>
            <person name="Papanicolaou A."/>
            <person name="Barry K."/>
            <person name="LaButti K."/>
            <person name="Viragh M."/>
            <person name="Koriabine M."/>
            <person name="Yan M."/>
            <person name="Riley R."/>
            <person name="Champramary S."/>
            <person name="Plett K.L."/>
            <person name="Tsai I.J."/>
            <person name="Slot J."/>
            <person name="Sipos G."/>
            <person name="Plett J."/>
            <person name="Nagy L.G."/>
            <person name="Grigoriev I.V."/>
        </authorList>
    </citation>
    <scope>NUCLEOTIDE SEQUENCE</scope>
    <source>
        <strain evidence="1">CCBAS 213</strain>
    </source>
</reference>
<dbReference type="EMBL" id="JAUEPS010000007">
    <property type="protein sequence ID" value="KAK0463632.1"/>
    <property type="molecule type" value="Genomic_DNA"/>
</dbReference>
<accession>A0AA39TLX4</accession>
<dbReference type="AlphaFoldDB" id="A0AA39TLX4"/>
<dbReference type="GeneID" id="85349373"/>
<keyword evidence="2" id="KW-1185">Reference proteome</keyword>
<dbReference type="RefSeq" id="XP_060334942.1">
    <property type="nucleotide sequence ID" value="XM_060465825.1"/>
</dbReference>
<comment type="caution">
    <text evidence="1">The sequence shown here is derived from an EMBL/GenBank/DDBJ whole genome shotgun (WGS) entry which is preliminary data.</text>
</comment>
<evidence type="ECO:0000313" key="1">
    <source>
        <dbReference type="EMBL" id="KAK0463632.1"/>
    </source>
</evidence>
<evidence type="ECO:0000313" key="2">
    <source>
        <dbReference type="Proteomes" id="UP001175211"/>
    </source>
</evidence>
<gene>
    <name evidence="1" type="ORF">EV420DRAFT_1099892</name>
</gene>
<proteinExistence type="predicted"/>
<sequence length="109" mass="11936">MYTPPLSSTAFPPQALRGNINVGHQTTLGQILASSSIFISGSRTSWAQVSARLRPTLHRIVDGTATAGQAINFAMFSLFPPTFKNRENGMRVDTAKMGIPNIEWRFGKQ</sequence>
<organism evidence="1 2">
    <name type="scientific">Armillaria tabescens</name>
    <name type="common">Ringless honey mushroom</name>
    <name type="synonym">Agaricus tabescens</name>
    <dbReference type="NCBI Taxonomy" id="1929756"/>
    <lineage>
        <taxon>Eukaryota</taxon>
        <taxon>Fungi</taxon>
        <taxon>Dikarya</taxon>
        <taxon>Basidiomycota</taxon>
        <taxon>Agaricomycotina</taxon>
        <taxon>Agaricomycetes</taxon>
        <taxon>Agaricomycetidae</taxon>
        <taxon>Agaricales</taxon>
        <taxon>Marasmiineae</taxon>
        <taxon>Physalacriaceae</taxon>
        <taxon>Desarmillaria</taxon>
    </lineage>
</organism>